<name>A0A076LV45_9GAMM</name>
<sequence>MSISSVLQKHASCMYETSNHMTFSSTGDSLAQAILPDVYKSNVVMVNSLISSVLDSKLPTLTLPPNNWSEFCKTYIEAQSDALVWVNQVVARLDNVPQDVQSYHQDITNLFDDAISMVKCMVNNPERRSIYVSLLNQDLTIIDNKLNMVFGFVKGTVDALVNFKNILPEMAQRLQNLADLASQEEKVDQQKIAELKKAIDELNNDIRGLTASIVGLGIADAAAISLGTLATIVAFPIGSVVWLFCAPAIAVATTFIILDSLKIKEDKAKIEASQREMDQRTQDVSTLHLLAQNYSELAKSAESVQDNLEQILDNWSELTGDFSESIKNVQEAALDAKNCNDNEIINDLTLANSCWQQAYKDAGSLTIKLNHSDAVIEIGMSQDDIKKEYQSSNVVDMVTYFNKYSQK</sequence>
<proteinExistence type="predicted"/>
<feature type="coiled-coil region" evidence="1">
    <location>
        <begin position="263"/>
        <end position="314"/>
    </location>
</feature>
<dbReference type="SUPFAM" id="SSF58100">
    <property type="entry name" value="Bacterial hemolysins"/>
    <property type="match status" value="1"/>
</dbReference>
<dbReference type="CDD" id="cd21116">
    <property type="entry name" value="ClyA-like"/>
    <property type="match status" value="1"/>
</dbReference>
<keyword evidence="2" id="KW-0472">Membrane</keyword>
<gene>
    <name evidence="3" type="ORF">ETEE_2995</name>
</gene>
<keyword evidence="2" id="KW-0812">Transmembrane</keyword>
<feature type="transmembrane region" description="Helical" evidence="2">
    <location>
        <begin position="213"/>
        <end position="235"/>
    </location>
</feature>
<feature type="coiled-coil region" evidence="1">
    <location>
        <begin position="185"/>
        <end position="212"/>
    </location>
</feature>
<feature type="transmembrane region" description="Helical" evidence="2">
    <location>
        <begin position="241"/>
        <end position="261"/>
    </location>
</feature>
<dbReference type="Gene3D" id="1.20.1170.10">
    <property type="match status" value="1"/>
</dbReference>
<dbReference type="EMBL" id="CP006664">
    <property type="protein sequence ID" value="AIJ09424.1"/>
    <property type="molecule type" value="Genomic_DNA"/>
</dbReference>
<dbReference type="AlphaFoldDB" id="A0A076LV45"/>
<accession>A0A076LV45</accession>
<evidence type="ECO:0000313" key="3">
    <source>
        <dbReference type="EMBL" id="AIJ09424.1"/>
    </source>
</evidence>
<dbReference type="HOGENOM" id="CLU_675664_0_0_6"/>
<protein>
    <submittedName>
        <fullName evidence="3">Uncharacterized protein</fullName>
    </submittedName>
</protein>
<organism evidence="3 4">
    <name type="scientific">Edwardsiella anguillarum ET080813</name>
    <dbReference type="NCBI Taxonomy" id="667120"/>
    <lineage>
        <taxon>Bacteria</taxon>
        <taxon>Pseudomonadati</taxon>
        <taxon>Pseudomonadota</taxon>
        <taxon>Gammaproteobacteria</taxon>
        <taxon>Enterobacterales</taxon>
        <taxon>Hafniaceae</taxon>
        <taxon>Edwardsiella</taxon>
    </lineage>
</organism>
<reference evidence="3 4" key="1">
    <citation type="journal article" date="2012" name="PLoS ONE">
        <title>Edwardsiella comparative phylogenomics reveal the new intra/inter-species taxonomic relationships, virulence evolution and niche adaptation mechanisms.</title>
        <authorList>
            <person name="Yang M."/>
            <person name="Lv Y."/>
            <person name="Xiao J."/>
            <person name="Wu H."/>
            <person name="Zheng H."/>
            <person name="Liu Q."/>
            <person name="Zhang Y."/>
            <person name="Wang Q."/>
        </authorList>
    </citation>
    <scope>NUCLEOTIDE SEQUENCE [LARGE SCALE GENOMIC DNA]</scope>
    <source>
        <strain evidence="4">080813</strain>
    </source>
</reference>
<evidence type="ECO:0000256" key="1">
    <source>
        <dbReference type="SAM" id="Coils"/>
    </source>
</evidence>
<evidence type="ECO:0000313" key="4">
    <source>
        <dbReference type="Proteomes" id="UP000028681"/>
    </source>
</evidence>
<dbReference type="GeneID" id="33940484"/>
<dbReference type="KEGG" id="ete:ETEE_2995"/>
<keyword evidence="2" id="KW-1133">Transmembrane helix</keyword>
<dbReference type="RefSeq" id="WP_144242827.1">
    <property type="nucleotide sequence ID" value="NZ_CP006664.1"/>
</dbReference>
<dbReference type="Proteomes" id="UP000028681">
    <property type="component" value="Chromosome"/>
</dbReference>
<keyword evidence="1" id="KW-0175">Coiled coil</keyword>
<evidence type="ECO:0000256" key="2">
    <source>
        <dbReference type="SAM" id="Phobius"/>
    </source>
</evidence>